<dbReference type="SUPFAM" id="SSF46785">
    <property type="entry name" value="Winged helix' DNA-binding domain"/>
    <property type="match status" value="1"/>
</dbReference>
<sequence>MSTRRQDVLAVLREAGTALSIAQIAGELAVHPNTARFHLEALAGTGQVEAVEADRAKPGRPPLMFRAVAGMDPAGPRDYRTLAGILADALARQPNAARRAVTAGRSWGEHTAEPTRTRSRRQAVDRLTDLLAGLGFAPEARPTAGGIGEIGLRNCPFLDLADTRRDVVCPVHLGLMQGALSRWKAPITVEALIPFAEPDLCVAHLAPAGRTS</sequence>
<protein>
    <submittedName>
        <fullName evidence="1">Transcriptional regulator</fullName>
    </submittedName>
</protein>
<name>A0A5Q5BS88_MYCSS</name>
<reference evidence="1" key="1">
    <citation type="submission" date="2006-06" db="EMBL/GenBank/DDBJ databases">
        <title>Complete sequence of chromosome of Mycobacterium sp. MCS.</title>
        <authorList>
            <consortium name="US DOE Joint Genome Institute"/>
            <person name="Copeland A."/>
            <person name="Lucas S."/>
            <person name="Lapidus A."/>
            <person name="Barry K."/>
            <person name="Detter J.C."/>
            <person name="Glavina del Rio T."/>
            <person name="Hammon N."/>
            <person name="Israni S."/>
            <person name="Dalin E."/>
            <person name="Tice H."/>
            <person name="Pitluck S."/>
            <person name="Martinez M."/>
            <person name="Schmutz J."/>
            <person name="Larimer F."/>
            <person name="Land M."/>
            <person name="Hauser L."/>
            <person name="Kyrpides N."/>
            <person name="Kim E."/>
            <person name="Miller C.D."/>
            <person name="Hughes J.E."/>
            <person name="Anderson A.J."/>
            <person name="Sims R.C."/>
            <person name="Richardson P."/>
        </authorList>
    </citation>
    <scope>NUCLEOTIDE SEQUENCE [LARGE SCALE GENOMIC DNA]</scope>
    <source>
        <strain evidence="1">MCS</strain>
    </source>
</reference>
<gene>
    <name evidence="1" type="ordered locus">Mmcs_5290</name>
</gene>
<accession>A0A5Q5BS88</accession>
<organism evidence="1">
    <name type="scientific">Mycobacterium sp. (strain MCS)</name>
    <dbReference type="NCBI Taxonomy" id="164756"/>
    <lineage>
        <taxon>Bacteria</taxon>
        <taxon>Bacillati</taxon>
        <taxon>Actinomycetota</taxon>
        <taxon>Actinomycetes</taxon>
        <taxon>Mycobacteriales</taxon>
        <taxon>Mycobacteriaceae</taxon>
        <taxon>Mycobacterium</taxon>
    </lineage>
</organism>
<proteinExistence type="predicted"/>
<dbReference type="EMBL" id="CP000384">
    <property type="protein sequence ID" value="ABG11391.1"/>
    <property type="molecule type" value="Genomic_DNA"/>
</dbReference>
<dbReference type="KEGG" id="mmc:Mmcs_5290"/>
<dbReference type="AlphaFoldDB" id="A0A5Q5BS88"/>
<dbReference type="InterPro" id="IPR036390">
    <property type="entry name" value="WH_DNA-bd_sf"/>
</dbReference>
<evidence type="ECO:0000313" key="1">
    <source>
        <dbReference type="EMBL" id="ABG11391.1"/>
    </source>
</evidence>